<evidence type="ECO:0000259" key="11">
    <source>
        <dbReference type="Pfam" id="PF01370"/>
    </source>
</evidence>
<comment type="subunit">
    <text evidence="10">Homodimer.</text>
</comment>
<keyword evidence="7 10" id="KW-0520">NAD</keyword>
<dbReference type="InterPro" id="IPR005886">
    <property type="entry name" value="UDP_G4E"/>
</dbReference>
<feature type="domain" description="NAD-dependent epimerase/dehydratase" evidence="11">
    <location>
        <begin position="3"/>
        <end position="261"/>
    </location>
</feature>
<proteinExistence type="inferred from homology"/>
<organism evidence="12 13">
    <name type="scientific">Salinactinospora qingdaonensis</name>
    <dbReference type="NCBI Taxonomy" id="702744"/>
    <lineage>
        <taxon>Bacteria</taxon>
        <taxon>Bacillati</taxon>
        <taxon>Actinomycetota</taxon>
        <taxon>Actinomycetes</taxon>
        <taxon>Streptosporangiales</taxon>
        <taxon>Nocardiopsidaceae</taxon>
        <taxon>Salinactinospora</taxon>
    </lineage>
</organism>
<dbReference type="CDD" id="cd05247">
    <property type="entry name" value="UDP_G4E_1_SDR_e"/>
    <property type="match status" value="1"/>
</dbReference>
<dbReference type="Pfam" id="PF01370">
    <property type="entry name" value="Epimerase"/>
    <property type="match status" value="1"/>
</dbReference>
<keyword evidence="9 10" id="KW-0413">Isomerase</keyword>
<comment type="similarity">
    <text evidence="4 10">Belongs to the NAD(P)-dependent epimerase/dehydratase family.</text>
</comment>
<evidence type="ECO:0000256" key="1">
    <source>
        <dbReference type="ARBA" id="ARBA00000083"/>
    </source>
</evidence>
<dbReference type="RefSeq" id="WP_344976165.1">
    <property type="nucleotide sequence ID" value="NZ_BAABDD010000036.1"/>
</dbReference>
<comment type="pathway">
    <text evidence="3 10">Carbohydrate metabolism; galactose metabolism.</text>
</comment>
<dbReference type="InterPro" id="IPR001509">
    <property type="entry name" value="Epimerase_deHydtase"/>
</dbReference>
<dbReference type="Proteomes" id="UP001500908">
    <property type="component" value="Unassembled WGS sequence"/>
</dbReference>
<evidence type="ECO:0000256" key="2">
    <source>
        <dbReference type="ARBA" id="ARBA00001911"/>
    </source>
</evidence>
<keyword evidence="13" id="KW-1185">Reference proteome</keyword>
<reference evidence="13" key="1">
    <citation type="journal article" date="2019" name="Int. J. Syst. Evol. Microbiol.">
        <title>The Global Catalogue of Microorganisms (GCM) 10K type strain sequencing project: providing services to taxonomists for standard genome sequencing and annotation.</title>
        <authorList>
            <consortium name="The Broad Institute Genomics Platform"/>
            <consortium name="The Broad Institute Genome Sequencing Center for Infectious Disease"/>
            <person name="Wu L."/>
            <person name="Ma J."/>
        </authorList>
    </citation>
    <scope>NUCLEOTIDE SEQUENCE [LARGE SCALE GENOMIC DNA]</scope>
    <source>
        <strain evidence="13">JCM 17137</strain>
    </source>
</reference>
<dbReference type="Gene3D" id="3.40.50.720">
    <property type="entry name" value="NAD(P)-binding Rossmann-like Domain"/>
    <property type="match status" value="1"/>
</dbReference>
<gene>
    <name evidence="12" type="primary">galE_1</name>
    <name evidence="12" type="ORF">GCM10022402_45200</name>
</gene>
<dbReference type="InterPro" id="IPR036291">
    <property type="entry name" value="NAD(P)-bd_dom_sf"/>
</dbReference>
<dbReference type="EMBL" id="BAABDD010000036">
    <property type="protein sequence ID" value="GAA3762570.1"/>
    <property type="molecule type" value="Genomic_DNA"/>
</dbReference>
<evidence type="ECO:0000256" key="7">
    <source>
        <dbReference type="ARBA" id="ARBA00023027"/>
    </source>
</evidence>
<dbReference type="PANTHER" id="PTHR43725">
    <property type="entry name" value="UDP-GLUCOSE 4-EPIMERASE"/>
    <property type="match status" value="1"/>
</dbReference>
<evidence type="ECO:0000313" key="13">
    <source>
        <dbReference type="Proteomes" id="UP001500908"/>
    </source>
</evidence>
<dbReference type="PANTHER" id="PTHR43725:SF47">
    <property type="entry name" value="UDP-GLUCOSE 4-EPIMERASE"/>
    <property type="match status" value="1"/>
</dbReference>
<dbReference type="SUPFAM" id="SSF51735">
    <property type="entry name" value="NAD(P)-binding Rossmann-fold domains"/>
    <property type="match status" value="1"/>
</dbReference>
<evidence type="ECO:0000256" key="9">
    <source>
        <dbReference type="ARBA" id="ARBA00023235"/>
    </source>
</evidence>
<evidence type="ECO:0000256" key="10">
    <source>
        <dbReference type="RuleBase" id="RU366046"/>
    </source>
</evidence>
<evidence type="ECO:0000256" key="8">
    <source>
        <dbReference type="ARBA" id="ARBA00023144"/>
    </source>
</evidence>
<dbReference type="NCBIfam" id="NF007956">
    <property type="entry name" value="PRK10675.1"/>
    <property type="match status" value="1"/>
</dbReference>
<comment type="caution">
    <text evidence="12">The sequence shown here is derived from an EMBL/GenBank/DDBJ whole genome shotgun (WGS) entry which is preliminary data.</text>
</comment>
<comment type="cofactor">
    <cofactor evidence="2 10">
        <name>NAD(+)</name>
        <dbReference type="ChEBI" id="CHEBI:57540"/>
    </cofactor>
</comment>
<name>A0ABP7GF29_9ACTN</name>
<dbReference type="Gene3D" id="3.90.25.10">
    <property type="entry name" value="UDP-galactose 4-epimerase, domain 1"/>
    <property type="match status" value="1"/>
</dbReference>
<evidence type="ECO:0000256" key="5">
    <source>
        <dbReference type="ARBA" id="ARBA00013189"/>
    </source>
</evidence>
<protein>
    <recommendedName>
        <fullName evidence="6 10">UDP-glucose 4-epimerase</fullName>
        <ecNumber evidence="5 10">5.1.3.2</ecNumber>
    </recommendedName>
</protein>
<dbReference type="NCBIfam" id="TIGR01179">
    <property type="entry name" value="galE"/>
    <property type="match status" value="1"/>
</dbReference>
<keyword evidence="8" id="KW-0299">Galactose metabolism</keyword>
<dbReference type="PRINTS" id="PR01713">
    <property type="entry name" value="NUCEPIMERASE"/>
</dbReference>
<evidence type="ECO:0000256" key="3">
    <source>
        <dbReference type="ARBA" id="ARBA00004947"/>
    </source>
</evidence>
<evidence type="ECO:0000256" key="6">
    <source>
        <dbReference type="ARBA" id="ARBA00018569"/>
    </source>
</evidence>
<comment type="catalytic activity">
    <reaction evidence="1 10">
        <text>UDP-alpha-D-glucose = UDP-alpha-D-galactose</text>
        <dbReference type="Rhea" id="RHEA:22168"/>
        <dbReference type="ChEBI" id="CHEBI:58885"/>
        <dbReference type="ChEBI" id="CHEBI:66914"/>
        <dbReference type="EC" id="5.1.3.2"/>
    </reaction>
</comment>
<sequence>MNILLTGGAGYIGSHTAVELIEDGHAVVILDNLVNSHHEAVRRVERITGRSVPLVEGDCTDGALVRRILVDHGIDAVMHLAGLKAVGESTEQPLRYYRTNLTALLTLCEAAHEQGVRRLVFSSSATVYGDPETVPITETAPLTATNPYGATKLFGERILTDLAAADPSWRVALLRYFNPIGAHESGLIGEDPNDVPNNLFPYISKVAAGTFDKLSVFGDDYDTPDGTGVRDYLHVTDLARGHVAALDHLDGRRGARVYNLGTGWGTSVLEAVAAFERACGTPIPYVVVGRRAGDIATCYADPSRANAELGWQARKTVAEACVDAWRWQSANPNGYRDA</sequence>
<keyword evidence="10" id="KW-0119">Carbohydrate metabolism</keyword>
<evidence type="ECO:0000313" key="12">
    <source>
        <dbReference type="EMBL" id="GAA3762570.1"/>
    </source>
</evidence>
<dbReference type="EC" id="5.1.3.2" evidence="5 10"/>
<evidence type="ECO:0000256" key="4">
    <source>
        <dbReference type="ARBA" id="ARBA00007637"/>
    </source>
</evidence>
<accession>A0ABP7GF29</accession>